<dbReference type="GO" id="GO:0006281">
    <property type="term" value="P:DNA repair"/>
    <property type="evidence" value="ECO:0007669"/>
    <property type="project" value="TreeGrafter"/>
</dbReference>
<evidence type="ECO:0000256" key="2">
    <source>
        <dbReference type="ARBA" id="ARBA00022771"/>
    </source>
</evidence>
<dbReference type="Proteomes" id="UP001358417">
    <property type="component" value="Unassembled WGS sequence"/>
</dbReference>
<keyword evidence="3" id="KW-0862">Zinc</keyword>
<dbReference type="InterPro" id="IPR001876">
    <property type="entry name" value="Znf_RanBP2"/>
</dbReference>
<keyword evidence="2 4" id="KW-0863">Zinc-finger</keyword>
<dbReference type="PROSITE" id="PS50199">
    <property type="entry name" value="ZF_RANBP2_2"/>
    <property type="match status" value="1"/>
</dbReference>
<dbReference type="RefSeq" id="XP_064710761.1">
    <property type="nucleotide sequence ID" value="XM_064848137.1"/>
</dbReference>
<dbReference type="GO" id="GO:0008237">
    <property type="term" value="F:metallopeptidase activity"/>
    <property type="evidence" value="ECO:0007669"/>
    <property type="project" value="TreeGrafter"/>
</dbReference>
<evidence type="ECO:0000313" key="9">
    <source>
        <dbReference type="Proteomes" id="UP001358417"/>
    </source>
</evidence>
<dbReference type="PROSITE" id="PS51397">
    <property type="entry name" value="WLM"/>
    <property type="match status" value="1"/>
</dbReference>
<evidence type="ECO:0000259" key="6">
    <source>
        <dbReference type="PROSITE" id="PS50199"/>
    </source>
</evidence>
<dbReference type="InterPro" id="IPR013536">
    <property type="entry name" value="WLM_dom"/>
</dbReference>
<evidence type="ECO:0000256" key="5">
    <source>
        <dbReference type="SAM" id="MobiDB-lite"/>
    </source>
</evidence>
<feature type="domain" description="RanBP2-type" evidence="6">
    <location>
        <begin position="309"/>
        <end position="338"/>
    </location>
</feature>
<dbReference type="PANTHER" id="PTHR46622">
    <property type="entry name" value="DNA-DEPENDENT METALLOPROTEASE WSS1"/>
    <property type="match status" value="1"/>
</dbReference>
<sequence>MSRGNNARDLDPLIDQFQHLKDKKRAGEALQMLRKIASIVKPIMRQHNWRVGTLCEFYPAQHNLLGLNRNAGERIELRLRYPGDENQFLPIEQIIDTMLHELSHIVHGPHDQQFHALWDKLRDEHAALVAKGYTGEGFLGRGDRLGGKRVPMGEMRRRARAAAEQRAVRTKNSGSVLGGAGVLRGQHPRDAIAAAAEKRAQAERGCANGTDEGRKIAEGLVGRGGQVTTTKAGQEDENEAAWIQAMIELVREDEAGLFNQDHMDGADGYNNPNPTAAAVREEQANLERMIKKQSRSQSKPTPAAPAKPTPQTWTCDICTLINPIEDLMCGACETERPSNTFPTTFAPPPPPASSGRNTTRPSSAAARKTDHHTNTHTSPTALQPRLNANDSIARIESQAAMARKKARPMGWTCRGCGNWMEEMWWTCAACGTMKASS</sequence>
<evidence type="ECO:0000313" key="8">
    <source>
        <dbReference type="EMBL" id="KAK5062489.1"/>
    </source>
</evidence>
<proteinExistence type="predicted"/>
<dbReference type="InterPro" id="IPR036443">
    <property type="entry name" value="Znf_RanBP2_sf"/>
</dbReference>
<feature type="region of interest" description="Disordered" evidence="5">
    <location>
        <begin position="287"/>
        <end position="312"/>
    </location>
</feature>
<dbReference type="AlphaFoldDB" id="A0AAV9NQ00"/>
<dbReference type="GO" id="GO:0005634">
    <property type="term" value="C:nucleus"/>
    <property type="evidence" value="ECO:0007669"/>
    <property type="project" value="TreeGrafter"/>
</dbReference>
<organism evidence="8 9">
    <name type="scientific">Exophiala bonariae</name>
    <dbReference type="NCBI Taxonomy" id="1690606"/>
    <lineage>
        <taxon>Eukaryota</taxon>
        <taxon>Fungi</taxon>
        <taxon>Dikarya</taxon>
        <taxon>Ascomycota</taxon>
        <taxon>Pezizomycotina</taxon>
        <taxon>Eurotiomycetes</taxon>
        <taxon>Chaetothyriomycetidae</taxon>
        <taxon>Chaetothyriales</taxon>
        <taxon>Herpotrichiellaceae</taxon>
        <taxon>Exophiala</taxon>
    </lineage>
</organism>
<dbReference type="GeneID" id="89972740"/>
<dbReference type="GO" id="GO:0008270">
    <property type="term" value="F:zinc ion binding"/>
    <property type="evidence" value="ECO:0007669"/>
    <property type="project" value="UniProtKB-KW"/>
</dbReference>
<keyword evidence="1" id="KW-0479">Metal-binding</keyword>
<dbReference type="Pfam" id="PF08325">
    <property type="entry name" value="WLM"/>
    <property type="match status" value="1"/>
</dbReference>
<dbReference type="PROSITE" id="PS01358">
    <property type="entry name" value="ZF_RANBP2_1"/>
    <property type="match status" value="1"/>
</dbReference>
<comment type="caution">
    <text evidence="8">The sequence shown here is derived from an EMBL/GenBank/DDBJ whole genome shotgun (WGS) entry which is preliminary data.</text>
</comment>
<dbReference type="EMBL" id="JAVRRD010000002">
    <property type="protein sequence ID" value="KAK5062489.1"/>
    <property type="molecule type" value="Genomic_DNA"/>
</dbReference>
<accession>A0AAV9NQ00</accession>
<name>A0AAV9NQ00_9EURO</name>
<dbReference type="InterPro" id="IPR053000">
    <property type="entry name" value="WSS1-like_metalloprotease"/>
</dbReference>
<keyword evidence="9" id="KW-1185">Reference proteome</keyword>
<evidence type="ECO:0000256" key="3">
    <source>
        <dbReference type="ARBA" id="ARBA00022833"/>
    </source>
</evidence>
<feature type="region of interest" description="Disordered" evidence="5">
    <location>
        <begin position="340"/>
        <end position="388"/>
    </location>
</feature>
<evidence type="ECO:0000256" key="1">
    <source>
        <dbReference type="ARBA" id="ARBA00022723"/>
    </source>
</evidence>
<dbReference type="SUPFAM" id="SSF90209">
    <property type="entry name" value="Ran binding protein zinc finger-like"/>
    <property type="match status" value="1"/>
</dbReference>
<dbReference type="PANTHER" id="PTHR46622:SF1">
    <property type="entry name" value="DNA-DEPENDENT METALLOPROTEASE WSS1"/>
    <property type="match status" value="1"/>
</dbReference>
<dbReference type="Gene3D" id="4.10.1060.10">
    <property type="entry name" value="Zinc finger, RanBP2-type"/>
    <property type="match status" value="1"/>
</dbReference>
<evidence type="ECO:0008006" key="10">
    <source>
        <dbReference type="Google" id="ProtNLM"/>
    </source>
</evidence>
<evidence type="ECO:0000256" key="4">
    <source>
        <dbReference type="PROSITE-ProRule" id="PRU00322"/>
    </source>
</evidence>
<gene>
    <name evidence="8" type="ORF">LTR84_004562</name>
</gene>
<feature type="compositionally biased region" description="Polar residues" evidence="5">
    <location>
        <begin position="375"/>
        <end position="388"/>
    </location>
</feature>
<evidence type="ECO:0000259" key="7">
    <source>
        <dbReference type="PROSITE" id="PS51397"/>
    </source>
</evidence>
<protein>
    <recommendedName>
        <fullName evidence="10">WLM domain-containing protein</fullName>
    </recommendedName>
</protein>
<feature type="domain" description="WLM" evidence="7">
    <location>
        <begin position="5"/>
        <end position="201"/>
    </location>
</feature>
<reference evidence="8 9" key="1">
    <citation type="submission" date="2023-08" db="EMBL/GenBank/DDBJ databases">
        <title>Black Yeasts Isolated from many extreme environments.</title>
        <authorList>
            <person name="Coleine C."/>
            <person name="Stajich J.E."/>
            <person name="Selbmann L."/>
        </authorList>
    </citation>
    <scope>NUCLEOTIDE SEQUENCE [LARGE SCALE GENOMIC DNA]</scope>
    <source>
        <strain evidence="8 9">CCFEE 5792</strain>
    </source>
</reference>